<reference evidence="3" key="2">
    <citation type="submission" date="2016-06" db="UniProtKB">
        <authorList>
            <consortium name="WormBaseParasite"/>
        </authorList>
    </citation>
    <scope>IDENTIFICATION</scope>
</reference>
<dbReference type="PANTHER" id="PTHR13639:SF2">
    <property type="entry name" value="CYTOCHROME C OXIDASE ASSEMBLY FACTOR 4 HOMOLOG, MITOCHONDRIAL"/>
    <property type="match status" value="1"/>
</dbReference>
<dbReference type="GO" id="GO:0033617">
    <property type="term" value="P:mitochondrial respiratory chain complex IV assembly"/>
    <property type="evidence" value="ECO:0007669"/>
    <property type="project" value="InterPro"/>
</dbReference>
<accession>A0A183BTH5</accession>
<dbReference type="PANTHER" id="PTHR13639">
    <property type="entry name" value="CYTOCHROME C OXIDASE ASSEMBLY FACTOR 4 HOMOLOG, MITOCHONDRIAL"/>
    <property type="match status" value="1"/>
</dbReference>
<evidence type="ECO:0000313" key="2">
    <source>
        <dbReference type="Proteomes" id="UP000050741"/>
    </source>
</evidence>
<evidence type="ECO:0000256" key="1">
    <source>
        <dbReference type="SAM" id="MobiDB-lite"/>
    </source>
</evidence>
<dbReference type="Proteomes" id="UP000050741">
    <property type="component" value="Unassembled WGS sequence"/>
</dbReference>
<name>A0A183BTH5_GLOPA</name>
<sequence length="76" mass="8940">MSPPPVVDDEDPVERMIRTSGCWNEHVALGDCMGEMRDWRKCQQQVVLFRDCMQKSSTSQKRNWQQQQKKGKNDVK</sequence>
<dbReference type="InterPro" id="IPR039870">
    <property type="entry name" value="Coa4-like"/>
</dbReference>
<dbReference type="WBParaSite" id="GPLIN_000391100">
    <property type="protein sequence ID" value="GPLIN_000391100"/>
    <property type="gene ID" value="GPLIN_000391100"/>
</dbReference>
<feature type="region of interest" description="Disordered" evidence="1">
    <location>
        <begin position="54"/>
        <end position="76"/>
    </location>
</feature>
<organism evidence="2 3">
    <name type="scientific">Globodera pallida</name>
    <name type="common">Potato cyst nematode worm</name>
    <name type="synonym">Heterodera pallida</name>
    <dbReference type="NCBI Taxonomy" id="36090"/>
    <lineage>
        <taxon>Eukaryota</taxon>
        <taxon>Metazoa</taxon>
        <taxon>Ecdysozoa</taxon>
        <taxon>Nematoda</taxon>
        <taxon>Chromadorea</taxon>
        <taxon>Rhabditida</taxon>
        <taxon>Tylenchina</taxon>
        <taxon>Tylenchomorpha</taxon>
        <taxon>Tylenchoidea</taxon>
        <taxon>Heteroderidae</taxon>
        <taxon>Heteroderinae</taxon>
        <taxon>Globodera</taxon>
    </lineage>
</organism>
<proteinExistence type="predicted"/>
<protein>
    <submittedName>
        <fullName evidence="3">Cytochrome c oxidase assembly factor 4 homolog, mitochondrial</fullName>
    </submittedName>
</protein>
<dbReference type="GO" id="GO:0005758">
    <property type="term" value="C:mitochondrial intermembrane space"/>
    <property type="evidence" value="ECO:0007669"/>
    <property type="project" value="InterPro"/>
</dbReference>
<dbReference type="AlphaFoldDB" id="A0A183BTH5"/>
<feature type="compositionally biased region" description="Polar residues" evidence="1">
    <location>
        <begin position="54"/>
        <end position="68"/>
    </location>
</feature>
<reference evidence="2" key="1">
    <citation type="submission" date="2014-05" db="EMBL/GenBank/DDBJ databases">
        <title>The genome and life-stage specific transcriptomes of Globodera pallida elucidate key aspects of plant parasitism by a cyst nematode.</title>
        <authorList>
            <person name="Cotton J.A."/>
            <person name="Lilley C.J."/>
            <person name="Jones L.M."/>
            <person name="Kikuchi T."/>
            <person name="Reid A.J."/>
            <person name="Thorpe P."/>
            <person name="Tsai I.J."/>
            <person name="Beasley H."/>
            <person name="Blok V."/>
            <person name="Cock P.J.A."/>
            <person name="Van den Akker S.E."/>
            <person name="Holroyd N."/>
            <person name="Hunt M."/>
            <person name="Mantelin S."/>
            <person name="Naghra H."/>
            <person name="Pain A."/>
            <person name="Palomares-Rius J.E."/>
            <person name="Zarowiecki M."/>
            <person name="Berriman M."/>
            <person name="Jones J.T."/>
            <person name="Urwin P.E."/>
        </authorList>
    </citation>
    <scope>NUCLEOTIDE SEQUENCE [LARGE SCALE GENOMIC DNA]</scope>
    <source>
        <strain evidence="2">Lindley</strain>
    </source>
</reference>
<evidence type="ECO:0000313" key="3">
    <source>
        <dbReference type="WBParaSite" id="GPLIN_000391100"/>
    </source>
</evidence>
<keyword evidence="2" id="KW-1185">Reference proteome</keyword>